<evidence type="ECO:0000313" key="3">
    <source>
        <dbReference type="Proteomes" id="UP000773064"/>
    </source>
</evidence>
<dbReference type="EMBL" id="JAFEJS010000019">
    <property type="protein sequence ID" value="MBT1173877.1"/>
    <property type="molecule type" value="Genomic_DNA"/>
</dbReference>
<evidence type="ECO:0000256" key="1">
    <source>
        <dbReference type="SAM" id="Phobius"/>
    </source>
</evidence>
<organism evidence="2 3">
    <name type="scientific">Bifidobacterium santillanense</name>
    <dbReference type="NCBI Taxonomy" id="2809028"/>
    <lineage>
        <taxon>Bacteria</taxon>
        <taxon>Bacillati</taxon>
        <taxon>Actinomycetota</taxon>
        <taxon>Actinomycetes</taxon>
        <taxon>Bifidobacteriales</taxon>
        <taxon>Bifidobacteriaceae</taxon>
        <taxon>Bifidobacterium</taxon>
    </lineage>
</organism>
<dbReference type="RefSeq" id="WP_214359111.1">
    <property type="nucleotide sequence ID" value="NZ_JAFEJS010000019.1"/>
</dbReference>
<feature type="transmembrane region" description="Helical" evidence="1">
    <location>
        <begin position="7"/>
        <end position="27"/>
    </location>
</feature>
<keyword evidence="1" id="KW-0472">Membrane</keyword>
<name>A0ABS5USF7_9BIFI</name>
<sequence length="84" mass="8892">MNPLQRWPALITIGMLAVELACWAWLFTHMACAHPIGNGLASLTAFILIPIGFMALIEAQELPPAQLPSTHIAAGAAGGDKDSR</sequence>
<accession>A0ABS5USF7</accession>
<dbReference type="Proteomes" id="UP000773064">
    <property type="component" value="Unassembled WGS sequence"/>
</dbReference>
<keyword evidence="1" id="KW-1133">Transmembrane helix</keyword>
<feature type="transmembrane region" description="Helical" evidence="1">
    <location>
        <begin position="39"/>
        <end position="57"/>
    </location>
</feature>
<gene>
    <name evidence="2" type="ORF">JS528_11155</name>
</gene>
<reference evidence="2 3" key="1">
    <citation type="journal article" date="2021" name="Environ. Microbiol.">
        <title>Genetic insights into the dark matter of the mammalian gut microbiota through targeted genome reconstruction.</title>
        <authorList>
            <person name="Lugli G.A."/>
            <person name="Alessandri G."/>
            <person name="Milani C."/>
            <person name="Viappiani A."/>
            <person name="Fontana F."/>
            <person name="Tarracchini C."/>
            <person name="Mancabelli L."/>
            <person name="Argentini C."/>
            <person name="Ruiz L."/>
            <person name="Margolles A."/>
            <person name="van Sinderen D."/>
            <person name="Turroni F."/>
            <person name="Ventura M."/>
        </authorList>
    </citation>
    <scope>NUCLEOTIDE SEQUENCE [LARGE SCALE GENOMIC DNA]</scope>
    <source>
        <strain evidence="2 3">MA2</strain>
    </source>
</reference>
<protein>
    <submittedName>
        <fullName evidence="2">Uncharacterized protein</fullName>
    </submittedName>
</protein>
<comment type="caution">
    <text evidence="2">The sequence shown here is derived from an EMBL/GenBank/DDBJ whole genome shotgun (WGS) entry which is preliminary data.</text>
</comment>
<keyword evidence="1" id="KW-0812">Transmembrane</keyword>
<evidence type="ECO:0000313" key="2">
    <source>
        <dbReference type="EMBL" id="MBT1173877.1"/>
    </source>
</evidence>
<proteinExistence type="predicted"/>
<keyword evidence="3" id="KW-1185">Reference proteome</keyword>